<dbReference type="EMBL" id="LOBP01000140">
    <property type="protein sequence ID" value="KYN86279.1"/>
    <property type="molecule type" value="Genomic_DNA"/>
</dbReference>
<dbReference type="GO" id="GO:0005829">
    <property type="term" value="C:cytosol"/>
    <property type="evidence" value="ECO:0007669"/>
    <property type="project" value="TreeGrafter"/>
</dbReference>
<comment type="similarity">
    <text evidence="2 9 10">Belongs to the TRAFAC class translation factor GTPase superfamily. Classic translation factor GTPase family. IF-2 subfamily.</text>
</comment>
<evidence type="ECO:0000313" key="16">
    <source>
        <dbReference type="EMBL" id="KYN87315.1"/>
    </source>
</evidence>
<comment type="subcellular location">
    <subcellularLocation>
        <location evidence="1 9 11">Cytoplasm</location>
    </subcellularLocation>
</comment>
<dbReference type="Gene3D" id="3.40.50.300">
    <property type="entry name" value="P-loop containing nucleotide triphosphate hydrolases"/>
    <property type="match status" value="1"/>
</dbReference>
<feature type="binding site" evidence="9">
    <location>
        <begin position="513"/>
        <end position="516"/>
    </location>
    <ligand>
        <name>GTP</name>
        <dbReference type="ChEBI" id="CHEBI:37565"/>
    </ligand>
</feature>
<accession>A0A151KW72</accession>
<evidence type="ECO:0000256" key="3">
    <source>
        <dbReference type="ARBA" id="ARBA00020675"/>
    </source>
</evidence>
<dbReference type="EMBL" id="LOBR01000049">
    <property type="protein sequence ID" value="KYN87315.1"/>
    <property type="molecule type" value="Genomic_DNA"/>
</dbReference>
<evidence type="ECO:0000256" key="12">
    <source>
        <dbReference type="SAM" id="MobiDB-lite"/>
    </source>
</evidence>
<keyword evidence="19" id="KW-1185">Reference proteome</keyword>
<feature type="compositionally biased region" description="Basic and acidic residues" evidence="12">
    <location>
        <begin position="30"/>
        <end position="44"/>
    </location>
</feature>
<dbReference type="CDD" id="cd03692">
    <property type="entry name" value="mtIF2_IVc"/>
    <property type="match status" value="1"/>
</dbReference>
<dbReference type="GO" id="GO:0005525">
    <property type="term" value="F:GTP binding"/>
    <property type="evidence" value="ECO:0007669"/>
    <property type="project" value="UniProtKB-KW"/>
</dbReference>
<gene>
    <name evidence="9" type="primary">infB</name>
    <name evidence="15" type="ORF">ATY35_03220</name>
    <name evidence="16" type="ORF">ATY37_18920</name>
    <name evidence="14" type="ORF">AUQ44_05555</name>
</gene>
<dbReference type="InterPro" id="IPR009061">
    <property type="entry name" value="DNA-bd_dom_put_sf"/>
</dbReference>
<dbReference type="InterPro" id="IPR044145">
    <property type="entry name" value="IF2_II"/>
</dbReference>
<evidence type="ECO:0000256" key="4">
    <source>
        <dbReference type="ARBA" id="ARBA00022490"/>
    </source>
</evidence>
<evidence type="ECO:0000313" key="14">
    <source>
        <dbReference type="EMBL" id="KYN25184.1"/>
    </source>
</evidence>
<dbReference type="AlphaFoldDB" id="A0A151KW72"/>
<dbReference type="InterPro" id="IPR009000">
    <property type="entry name" value="Transl_B-barrel_sf"/>
</dbReference>
<reference evidence="14 17" key="2">
    <citation type="submission" date="2015-12" db="EMBL/GenBank/DDBJ databases">
        <authorList>
            <person name="Shamseldin A."/>
            <person name="Moawad H."/>
            <person name="Abd El-Rahim W.M."/>
            <person name="Sadowsky M.J."/>
        </authorList>
    </citation>
    <scope>NUCLEOTIDE SEQUENCE [LARGE SCALE GENOMIC DNA]</scope>
    <source>
        <strain evidence="17">2538-88</strain>
        <strain evidence="14">2756-81</strain>
    </source>
</reference>
<dbReference type="Gene3D" id="3.30.56.50">
    <property type="entry name" value="Putative DNA-binding domain, N-terminal subdomain of bacterial translation initiation factor IF2"/>
    <property type="match status" value="1"/>
</dbReference>
<dbReference type="NCBIfam" id="TIGR00487">
    <property type="entry name" value="IF-2"/>
    <property type="match status" value="1"/>
</dbReference>
<dbReference type="FunFam" id="2.40.30.10:FF:000008">
    <property type="entry name" value="Translation initiation factor IF-2"/>
    <property type="match status" value="1"/>
</dbReference>
<evidence type="ECO:0000256" key="7">
    <source>
        <dbReference type="ARBA" id="ARBA00022917"/>
    </source>
</evidence>
<dbReference type="Pfam" id="PF11987">
    <property type="entry name" value="IF-2"/>
    <property type="match status" value="1"/>
</dbReference>
<keyword evidence="6 9" id="KW-0547">Nucleotide-binding</keyword>
<dbReference type="PANTHER" id="PTHR43381:SF5">
    <property type="entry name" value="TR-TYPE G DOMAIN-CONTAINING PROTEIN"/>
    <property type="match status" value="1"/>
</dbReference>
<accession>A0A151JHA8</accession>
<evidence type="ECO:0000256" key="1">
    <source>
        <dbReference type="ARBA" id="ARBA00004496"/>
    </source>
</evidence>
<evidence type="ECO:0000313" key="18">
    <source>
        <dbReference type="Proteomes" id="UP000075349"/>
    </source>
</evidence>
<evidence type="ECO:0000313" key="19">
    <source>
        <dbReference type="Proteomes" id="UP000075609"/>
    </source>
</evidence>
<dbReference type="PROSITE" id="PS51722">
    <property type="entry name" value="G_TR_2"/>
    <property type="match status" value="1"/>
</dbReference>
<feature type="compositionally biased region" description="Basic and acidic residues" evidence="12">
    <location>
        <begin position="101"/>
        <end position="246"/>
    </location>
</feature>
<feature type="compositionally biased region" description="Basic residues" evidence="12">
    <location>
        <begin position="297"/>
        <end position="306"/>
    </location>
</feature>
<feature type="region of interest" description="G-domain" evidence="9">
    <location>
        <begin position="407"/>
        <end position="555"/>
    </location>
</feature>
<sequence length="905" mass="99259">MTQLTVKALSEEIGTPVDRLLEQLADAGMKKASTDNVTDEEKQKLLSHLKKEHGDTSGDTAPTRLTLQRKTRSTLSVSAGGGKSKNVQVEVRKKRTYVKRSTIEDEAKREAEEAAQREAEEAAKRAAEEAAKREAEEAAKREAEEAKRAADEAKRDAEKSVDRDAQEKAERAAEEKAKRDAEEKIKQEAARKEAEELKRRQEEEAKRKAEEESQRKLEEARELAEKNKERWSAAEEKKGDMEDTDYHVTTSQYAREAEDEADRQEEAARRKKKKTKSSTKASEDDERGGPRVQRGGKGGRKGKLSKPKSMQHGFDKTAVVAKSDVIVGETIIVSELANKMSVKATEVIKVMMKMGAMATINQVIDQETAQLVAEEMGHKVVLRKENELEEAVLSDRDDKFESVPRAPVVTIMGHVDHGKTSTLDYIRRTHVASGEAGGITQHIGAYHVETPNGMITFLDTPGHAAFTAMRARGAQATDIVVLVVAADDGVMPQTVEAIQHAKAAGVPLIVAVNKIDKEEANPDNVKNELSQYDVMPEEWGGENMFVHISAKQGTNIDQLLETILLQAEVLELTAVKEGMASGVVVESRLDKGRGPVATVLVQSGTLRKGDIVLCGQEYGRVRAMRDEIGNEVNEAGPSIPVEILGLSGVPAAGDEATVVRDERKAREVANYRAGKFREVKLARQQKSKLENMFSNMAAGDVAELNIVLKADVQGSVEAIADSLMKLSTEEVKVNIVGSGVGGITETDAVLAEASNAIILGFNVRADASARRAIEAASVDLRYYSIIYQLIDEVKQAMSGMLAPEFKQEIIGLAEVRDVFKSPKLGAIAGCMVTEGLIKRNAPIRVLRDNVVIYEGELESLRRFKDDVAEVKNGYECGIGVKNYNDVRVGDQIEVFETIEIKRTID</sequence>
<dbReference type="GO" id="GO:0003924">
    <property type="term" value="F:GTPase activity"/>
    <property type="evidence" value="ECO:0007669"/>
    <property type="project" value="UniProtKB-UniRule"/>
</dbReference>
<dbReference type="InterPro" id="IPR023115">
    <property type="entry name" value="TIF_IF2_dom3"/>
</dbReference>
<dbReference type="InterPro" id="IPR004161">
    <property type="entry name" value="EFTu-like_2"/>
</dbReference>
<name>A0A151KW72_9VIBR</name>
<dbReference type="RefSeq" id="WP_061895009.1">
    <property type="nucleotide sequence ID" value="NZ_CAXYEW010000003.1"/>
</dbReference>
<dbReference type="SUPFAM" id="SSF52540">
    <property type="entry name" value="P-loop containing nucleoside triphosphate hydrolases"/>
    <property type="match status" value="1"/>
</dbReference>
<evidence type="ECO:0000256" key="8">
    <source>
        <dbReference type="ARBA" id="ARBA00023134"/>
    </source>
</evidence>
<evidence type="ECO:0000256" key="11">
    <source>
        <dbReference type="RuleBase" id="RU000645"/>
    </source>
</evidence>
<dbReference type="Proteomes" id="UP000075609">
    <property type="component" value="Unassembled WGS sequence"/>
</dbReference>
<dbReference type="FunFam" id="3.40.50.10050:FF:000001">
    <property type="entry name" value="Translation initiation factor IF-2"/>
    <property type="match status" value="1"/>
</dbReference>
<dbReference type="InterPro" id="IPR000178">
    <property type="entry name" value="TF_IF2_bacterial-like"/>
</dbReference>
<keyword evidence="8 9" id="KW-0342">GTP-binding</keyword>
<dbReference type="EMBL" id="LOMK01000001">
    <property type="protein sequence ID" value="KYN25184.1"/>
    <property type="molecule type" value="Genomic_DNA"/>
</dbReference>
<dbReference type="InterPro" id="IPR013575">
    <property type="entry name" value="IF2_assoc_dom_bac"/>
</dbReference>
<comment type="caution">
    <text evidence="16">The sequence shown here is derived from an EMBL/GenBank/DDBJ whole genome shotgun (WGS) entry which is preliminary data.</text>
</comment>
<dbReference type="FunFam" id="2.40.30.10:FF:000007">
    <property type="entry name" value="Translation initiation factor IF-2"/>
    <property type="match status" value="1"/>
</dbReference>
<keyword evidence="4 9" id="KW-0963">Cytoplasm</keyword>
<dbReference type="Gene3D" id="2.40.30.10">
    <property type="entry name" value="Translation factors"/>
    <property type="match status" value="2"/>
</dbReference>
<dbReference type="Proteomes" id="UP000075349">
    <property type="component" value="Unassembled WGS sequence"/>
</dbReference>
<dbReference type="Pfam" id="PF03144">
    <property type="entry name" value="GTP_EFTU_D2"/>
    <property type="match status" value="1"/>
</dbReference>
<dbReference type="InterPro" id="IPR005225">
    <property type="entry name" value="Small_GTP-bd"/>
</dbReference>
<feature type="binding site" evidence="9">
    <location>
        <begin position="459"/>
        <end position="463"/>
    </location>
    <ligand>
        <name>GTP</name>
        <dbReference type="ChEBI" id="CHEBI:37565"/>
    </ligand>
</feature>
<evidence type="ECO:0000256" key="5">
    <source>
        <dbReference type="ARBA" id="ARBA00022540"/>
    </source>
</evidence>
<dbReference type="InterPro" id="IPR036925">
    <property type="entry name" value="TIF_IF2_dom3_sf"/>
</dbReference>
<evidence type="ECO:0000256" key="9">
    <source>
        <dbReference type="HAMAP-Rule" id="MF_00100"/>
    </source>
</evidence>
<dbReference type="Gene3D" id="3.40.50.10050">
    <property type="entry name" value="Translation initiation factor IF- 2, domain 3"/>
    <property type="match status" value="1"/>
</dbReference>
<dbReference type="HAMAP" id="MF_00100_B">
    <property type="entry name" value="IF_2_B"/>
    <property type="match status" value="1"/>
</dbReference>
<dbReference type="InterPro" id="IPR006847">
    <property type="entry name" value="IF2_N"/>
</dbReference>
<feature type="binding site" evidence="9">
    <location>
        <begin position="413"/>
        <end position="420"/>
    </location>
    <ligand>
        <name>GTP</name>
        <dbReference type="ChEBI" id="CHEBI:37565"/>
    </ligand>
</feature>
<evidence type="ECO:0000313" key="15">
    <source>
        <dbReference type="EMBL" id="KYN86279.1"/>
    </source>
</evidence>
<evidence type="ECO:0000256" key="10">
    <source>
        <dbReference type="RuleBase" id="RU000644"/>
    </source>
</evidence>
<dbReference type="Pfam" id="PF08364">
    <property type="entry name" value="IF2_assoc"/>
    <property type="match status" value="1"/>
</dbReference>
<evidence type="ECO:0000256" key="2">
    <source>
        <dbReference type="ARBA" id="ARBA00007733"/>
    </source>
</evidence>
<evidence type="ECO:0000256" key="6">
    <source>
        <dbReference type="ARBA" id="ARBA00022741"/>
    </source>
</evidence>
<feature type="compositionally biased region" description="Polar residues" evidence="12">
    <location>
        <begin position="57"/>
        <end position="66"/>
    </location>
</feature>
<dbReference type="GO" id="GO:0003743">
    <property type="term" value="F:translation initiation factor activity"/>
    <property type="evidence" value="ECO:0007669"/>
    <property type="project" value="UniProtKB-UniRule"/>
</dbReference>
<dbReference type="InterPro" id="IPR015760">
    <property type="entry name" value="TIF_IF2"/>
</dbReference>
<protein>
    <recommendedName>
        <fullName evidence="3 9">Translation initiation factor IF-2</fullName>
    </recommendedName>
</protein>
<dbReference type="SUPFAM" id="SSF50447">
    <property type="entry name" value="Translation proteins"/>
    <property type="match status" value="2"/>
</dbReference>
<dbReference type="SUPFAM" id="SSF52156">
    <property type="entry name" value="Initiation factor IF2/eIF5b, domain 3"/>
    <property type="match status" value="1"/>
</dbReference>
<dbReference type="Pfam" id="PF00009">
    <property type="entry name" value="GTP_EFTU"/>
    <property type="match status" value="1"/>
</dbReference>
<feature type="domain" description="Tr-type G" evidence="13">
    <location>
        <begin position="404"/>
        <end position="573"/>
    </location>
</feature>
<evidence type="ECO:0000259" key="13">
    <source>
        <dbReference type="PROSITE" id="PS51722"/>
    </source>
</evidence>
<dbReference type="Proteomes" id="UP000075346">
    <property type="component" value="Unassembled WGS sequence"/>
</dbReference>
<keyword evidence="5 9" id="KW-0396">Initiation factor</keyword>
<organism evidence="16 17">
    <name type="scientific">Vibrio cidicii</name>
    <dbReference type="NCBI Taxonomy" id="1763883"/>
    <lineage>
        <taxon>Bacteria</taxon>
        <taxon>Pseudomonadati</taxon>
        <taxon>Pseudomonadota</taxon>
        <taxon>Gammaproteobacteria</taxon>
        <taxon>Vibrionales</taxon>
        <taxon>Vibrionaceae</taxon>
        <taxon>Vibrio</taxon>
    </lineage>
</organism>
<dbReference type="GeneID" id="95677975"/>
<dbReference type="Pfam" id="PF04760">
    <property type="entry name" value="IF2_N"/>
    <property type="match status" value="2"/>
</dbReference>
<dbReference type="PANTHER" id="PTHR43381">
    <property type="entry name" value="TRANSLATION INITIATION FACTOR IF-2-RELATED"/>
    <property type="match status" value="1"/>
</dbReference>
<dbReference type="Pfam" id="PF22042">
    <property type="entry name" value="EF-G_D2"/>
    <property type="match status" value="1"/>
</dbReference>
<dbReference type="SUPFAM" id="SSF46955">
    <property type="entry name" value="Putative DNA-binding domain"/>
    <property type="match status" value="1"/>
</dbReference>
<keyword evidence="7 9" id="KW-0648">Protein biosynthesis</keyword>
<dbReference type="InterPro" id="IPR000795">
    <property type="entry name" value="T_Tr_GTP-bd_dom"/>
</dbReference>
<comment type="function">
    <text evidence="9 10">One of the essential components for the initiation of protein synthesis. Protects formylmethionyl-tRNA from spontaneous hydrolysis and promotes its binding to the 30S ribosomal subunits. Also involved in the hydrolysis of GTP during the formation of the 70S ribosomal complex.</text>
</comment>
<dbReference type="NCBIfam" id="TIGR00231">
    <property type="entry name" value="small_GTP"/>
    <property type="match status" value="1"/>
</dbReference>
<dbReference type="PROSITE" id="PS01176">
    <property type="entry name" value="IF2"/>
    <property type="match status" value="1"/>
</dbReference>
<feature type="region of interest" description="Disordered" evidence="12">
    <location>
        <begin position="30"/>
        <end position="311"/>
    </location>
</feature>
<dbReference type="InterPro" id="IPR053905">
    <property type="entry name" value="EF-G-like_DII"/>
</dbReference>
<reference evidence="18 19" key="1">
    <citation type="submission" date="2015-12" db="EMBL/GenBank/DDBJ databases">
        <authorList>
            <person name="Tarr C.L."/>
            <person name="Gladney L.M."/>
        </authorList>
    </citation>
    <scope>NUCLEOTIDE SEQUENCE</scope>
    <source>
        <strain evidence="15 19">1048-83</strain>
        <strain evidence="16">2538-88</strain>
        <strain evidence="18">2756-81</strain>
    </source>
</reference>
<proteinExistence type="inferred from homology"/>
<dbReference type="CDD" id="cd01887">
    <property type="entry name" value="IF2_eIF5B"/>
    <property type="match status" value="1"/>
</dbReference>
<evidence type="ECO:0000313" key="17">
    <source>
        <dbReference type="Proteomes" id="UP000075346"/>
    </source>
</evidence>
<dbReference type="CDD" id="cd03702">
    <property type="entry name" value="IF2_mtIF2_II"/>
    <property type="match status" value="1"/>
</dbReference>
<dbReference type="FunFam" id="3.40.50.300:FF:000019">
    <property type="entry name" value="Translation initiation factor IF-2"/>
    <property type="match status" value="1"/>
</dbReference>
<dbReference type="InterPro" id="IPR027417">
    <property type="entry name" value="P-loop_NTPase"/>
</dbReference>